<name>A0AAV7MYB8_PLEWA</name>
<feature type="region of interest" description="Disordered" evidence="1">
    <location>
        <begin position="951"/>
        <end position="975"/>
    </location>
</feature>
<dbReference type="InterPro" id="IPR050462">
    <property type="entry name" value="Retroviral_Gag-Pol_poly"/>
</dbReference>
<organism evidence="2 3">
    <name type="scientific">Pleurodeles waltl</name>
    <name type="common">Iberian ribbed newt</name>
    <dbReference type="NCBI Taxonomy" id="8319"/>
    <lineage>
        <taxon>Eukaryota</taxon>
        <taxon>Metazoa</taxon>
        <taxon>Chordata</taxon>
        <taxon>Craniata</taxon>
        <taxon>Vertebrata</taxon>
        <taxon>Euteleostomi</taxon>
        <taxon>Amphibia</taxon>
        <taxon>Batrachia</taxon>
        <taxon>Caudata</taxon>
        <taxon>Salamandroidea</taxon>
        <taxon>Salamandridae</taxon>
        <taxon>Pleurodelinae</taxon>
        <taxon>Pleurodeles</taxon>
    </lineage>
</organism>
<evidence type="ECO:0000256" key="1">
    <source>
        <dbReference type="SAM" id="MobiDB-lite"/>
    </source>
</evidence>
<feature type="compositionally biased region" description="Acidic residues" evidence="1">
    <location>
        <begin position="688"/>
        <end position="707"/>
    </location>
</feature>
<sequence length="1062" mass="119116">MSLFTKFKYRAKEKKLLERAIALPPKDTPARFMYNKHGMPAIVFLDLWVEYTSQLTERFKWPSTGTFDIENVLKVEEQLFRRKARQGQLEAIEWWRKEAQRRQEKAQGKVEKAQRMSGKNRQEELQEKGKEVVLEQMIRESQGNVTGLYPVLPSCENSCPDKSKKNPLLPSAPMPPDDSALIDLLDVPPPYSTNTRPLLPVHNLPPLVSPETVEDLSEAARFLSIAEKDKKDEAGGGEPEGQCPHDPLSTIYPALGDEGKRLGLRNPATLEDLMKEVAEEEEGGDKGEGVDSKLNKLLDLMREQRHKFKEGAVTPERKISKQHPVRCIPPLGDRFASLLAFPEPPSSEELYEETEEALDWFFEQEPSLTAEEQELVRTATLWTSQPKIYNSDIIAQLYSSLPLTQRKLASLYMTQHLMTLNRVFRPHQSALEDLLSKCTSLAFLQDPAHFLNIFLDARQEYNDEVARTLLRARHTDYGKKEKYRQYPLREVHPRVNAANELQKVFVYTPLTKLEIMKMKEMVPPHSKDPVGFFKELTDVLTMGIYTLTDLTIILKNLLPPGIYEKLRGQDWLVDNVNLNWAALETNDNARTAGADIPDDVKLAPTLILKVLPQLLTTRKEDWDAISACKQKPGEDIGNYYTRLEKCFTANSGLKLESDSYAHLFVSRLVENSLPKLRERVQKATPPNESEEDKYSEEEGSGPEEGTERDDWLLARIWSLEELDAELERAEEKRALVLEKERITAQELSCEELKLEAMRAESSSDGGSKNLVSSTAEGVHMPRDVVPYLKEGVNTRQEVQGYEVAPVMHRVPEVDWGTGMGSHIPTGGRDTLLTLGESDRERGSPKVEVLVMECEDIPEECGLSVRDSQVLSHQSQEGDVGCFSKAESLDGWVKGTLVNSCKGLSDVIAGEHMSSPYFPELRQHQVECEFSDPRELTMEADLLVSTRESEEAFGGAPERSGLGISQPGEVGKDCSVPGRSQCSGMDEGPHVQSLRRGNGDGLRSKVPEIRSQVLEGSMREHQEGSLACTIGPSVEGDPTVSGELGGGGCSQRPTSSGVWQYHS</sequence>
<evidence type="ECO:0000313" key="2">
    <source>
        <dbReference type="EMBL" id="KAJ1108766.1"/>
    </source>
</evidence>
<dbReference type="Proteomes" id="UP001066276">
    <property type="component" value="Chromosome 9"/>
</dbReference>
<feature type="region of interest" description="Disordered" evidence="1">
    <location>
        <begin position="104"/>
        <end position="126"/>
    </location>
</feature>
<feature type="region of interest" description="Disordered" evidence="1">
    <location>
        <begin position="676"/>
        <end position="707"/>
    </location>
</feature>
<evidence type="ECO:0000313" key="3">
    <source>
        <dbReference type="Proteomes" id="UP001066276"/>
    </source>
</evidence>
<proteinExistence type="predicted"/>
<dbReference type="EMBL" id="JANPWB010000013">
    <property type="protein sequence ID" value="KAJ1108766.1"/>
    <property type="molecule type" value="Genomic_DNA"/>
</dbReference>
<accession>A0AAV7MYB8</accession>
<reference evidence="2" key="1">
    <citation type="journal article" date="2022" name="bioRxiv">
        <title>Sequencing and chromosome-scale assembly of the giantPleurodeles waltlgenome.</title>
        <authorList>
            <person name="Brown T."/>
            <person name="Elewa A."/>
            <person name="Iarovenko S."/>
            <person name="Subramanian E."/>
            <person name="Araus A.J."/>
            <person name="Petzold A."/>
            <person name="Susuki M."/>
            <person name="Suzuki K.-i.T."/>
            <person name="Hayashi T."/>
            <person name="Toyoda A."/>
            <person name="Oliveira C."/>
            <person name="Osipova E."/>
            <person name="Leigh N.D."/>
            <person name="Simon A."/>
            <person name="Yun M.H."/>
        </authorList>
    </citation>
    <scope>NUCLEOTIDE SEQUENCE</scope>
    <source>
        <strain evidence="2">20211129_DDA</strain>
        <tissue evidence="2">Liver</tissue>
    </source>
</reference>
<dbReference type="PANTHER" id="PTHR33166">
    <property type="entry name" value="GAG_P30 DOMAIN-CONTAINING PROTEIN"/>
    <property type="match status" value="1"/>
</dbReference>
<feature type="region of interest" description="Disordered" evidence="1">
    <location>
        <begin position="1028"/>
        <end position="1062"/>
    </location>
</feature>
<feature type="compositionally biased region" description="Polar residues" evidence="1">
    <location>
        <begin position="1050"/>
        <end position="1062"/>
    </location>
</feature>
<protein>
    <submittedName>
        <fullName evidence="2">Uncharacterized protein</fullName>
    </submittedName>
</protein>
<comment type="caution">
    <text evidence="2">The sequence shown here is derived from an EMBL/GenBank/DDBJ whole genome shotgun (WGS) entry which is preliminary data.</text>
</comment>
<dbReference type="AlphaFoldDB" id="A0AAV7MYB8"/>
<keyword evidence="3" id="KW-1185">Reference proteome</keyword>
<gene>
    <name evidence="2" type="ORF">NDU88_006136</name>
</gene>